<sequence>MRTPITKDEVDILITDLDMLGDQQLVGIEAYEAMRLLEMRRQTSLLGAIKQLLERKEKVKAE</sequence>
<dbReference type="AlphaFoldDB" id="A0A5W0B5R9"/>
<evidence type="ECO:0000313" key="1">
    <source>
        <dbReference type="EMBL" id="EBV8406777.1"/>
    </source>
</evidence>
<organism evidence="1">
    <name type="scientific">Salmonella enterica subsp. enterica serovar Chester</name>
    <dbReference type="NCBI Taxonomy" id="149386"/>
    <lineage>
        <taxon>Bacteria</taxon>
        <taxon>Pseudomonadati</taxon>
        <taxon>Pseudomonadota</taxon>
        <taxon>Gammaproteobacteria</taxon>
        <taxon>Enterobacterales</taxon>
        <taxon>Enterobacteriaceae</taxon>
        <taxon>Salmonella</taxon>
    </lineage>
</organism>
<accession>A0A5W0B5R9</accession>
<gene>
    <name evidence="1" type="ORF">AU983_10930</name>
</gene>
<proteinExistence type="predicted"/>
<comment type="caution">
    <text evidence="1">The sequence shown here is derived from an EMBL/GenBank/DDBJ whole genome shotgun (WGS) entry which is preliminary data.</text>
</comment>
<reference evidence="1" key="1">
    <citation type="submission" date="2018-07" db="EMBL/GenBank/DDBJ databases">
        <authorList>
            <person name="Ashton P.M."/>
            <person name="Dallman T."/>
            <person name="Nair S."/>
            <person name="De Pinna E."/>
            <person name="Peters T."/>
            <person name="Grant K."/>
        </authorList>
    </citation>
    <scope>NUCLEOTIDE SEQUENCE</scope>
    <source>
        <strain evidence="1">2279</strain>
    </source>
</reference>
<dbReference type="EMBL" id="AAHGNC010000011">
    <property type="protein sequence ID" value="EBV8406777.1"/>
    <property type="molecule type" value="Genomic_DNA"/>
</dbReference>
<name>A0A5W0B5R9_SALET</name>
<protein>
    <submittedName>
        <fullName evidence="1">Uncharacterized protein</fullName>
    </submittedName>
</protein>